<protein>
    <recommendedName>
        <fullName evidence="1">F-box/LRR-repeat protein 15-like leucin rich repeat domain-containing protein</fullName>
    </recommendedName>
</protein>
<comment type="caution">
    <text evidence="2">The sequence shown here is derived from an EMBL/GenBank/DDBJ whole genome shotgun (WGS) entry which is preliminary data.</text>
</comment>
<keyword evidence="3" id="KW-1185">Reference proteome</keyword>
<organism evidence="2 3">
    <name type="scientific">Rubus argutus</name>
    <name type="common">Southern blackberry</name>
    <dbReference type="NCBI Taxonomy" id="59490"/>
    <lineage>
        <taxon>Eukaryota</taxon>
        <taxon>Viridiplantae</taxon>
        <taxon>Streptophyta</taxon>
        <taxon>Embryophyta</taxon>
        <taxon>Tracheophyta</taxon>
        <taxon>Spermatophyta</taxon>
        <taxon>Magnoliopsida</taxon>
        <taxon>eudicotyledons</taxon>
        <taxon>Gunneridae</taxon>
        <taxon>Pentapetalae</taxon>
        <taxon>rosids</taxon>
        <taxon>fabids</taxon>
        <taxon>Rosales</taxon>
        <taxon>Rosaceae</taxon>
        <taxon>Rosoideae</taxon>
        <taxon>Rosoideae incertae sedis</taxon>
        <taxon>Rubus</taxon>
    </lineage>
</organism>
<dbReference type="SUPFAM" id="SSF52047">
    <property type="entry name" value="RNI-like"/>
    <property type="match status" value="1"/>
</dbReference>
<dbReference type="Proteomes" id="UP001457282">
    <property type="component" value="Unassembled WGS sequence"/>
</dbReference>
<evidence type="ECO:0000259" key="1">
    <source>
        <dbReference type="Pfam" id="PF25372"/>
    </source>
</evidence>
<dbReference type="Pfam" id="PF25372">
    <property type="entry name" value="DUF7885"/>
    <property type="match status" value="1"/>
</dbReference>
<evidence type="ECO:0000313" key="2">
    <source>
        <dbReference type="EMBL" id="KAK9923017.1"/>
    </source>
</evidence>
<dbReference type="InterPro" id="IPR057207">
    <property type="entry name" value="FBXL15_LRR"/>
</dbReference>
<dbReference type="EMBL" id="JBEDUW010000006">
    <property type="protein sequence ID" value="KAK9923017.1"/>
    <property type="molecule type" value="Genomic_DNA"/>
</dbReference>
<gene>
    <name evidence="2" type="ORF">M0R45_031452</name>
</gene>
<evidence type="ECO:0000313" key="3">
    <source>
        <dbReference type="Proteomes" id="UP001457282"/>
    </source>
</evidence>
<name>A0AAW1WE45_RUBAR</name>
<dbReference type="InterPro" id="IPR006553">
    <property type="entry name" value="Leu-rich_rpt_Cys-con_subtyp"/>
</dbReference>
<reference evidence="2 3" key="1">
    <citation type="journal article" date="2023" name="G3 (Bethesda)">
        <title>A chromosome-length genome assembly and annotation of blackberry (Rubus argutus, cv. 'Hillquist').</title>
        <authorList>
            <person name="Bruna T."/>
            <person name="Aryal R."/>
            <person name="Dudchenko O."/>
            <person name="Sargent D.J."/>
            <person name="Mead D."/>
            <person name="Buti M."/>
            <person name="Cavallini A."/>
            <person name="Hytonen T."/>
            <person name="Andres J."/>
            <person name="Pham M."/>
            <person name="Weisz D."/>
            <person name="Mascagni F."/>
            <person name="Usai G."/>
            <person name="Natali L."/>
            <person name="Bassil N."/>
            <person name="Fernandez G.E."/>
            <person name="Lomsadze A."/>
            <person name="Armour M."/>
            <person name="Olukolu B."/>
            <person name="Poorten T."/>
            <person name="Britton C."/>
            <person name="Davik J."/>
            <person name="Ashrafi H."/>
            <person name="Aiden E.L."/>
            <person name="Borodovsky M."/>
            <person name="Worthington M."/>
        </authorList>
    </citation>
    <scope>NUCLEOTIDE SEQUENCE [LARGE SCALE GENOMIC DNA]</scope>
    <source>
        <strain evidence="2">PI 553951</strain>
    </source>
</reference>
<sequence length="93" mass="10397">MEALCCAQHLETLELVRCQEISDEGLQLVAQFSRLSILRLIKCLGVSDEGLRPLVGSHKLDTLAVEDCPQISERGVFGAARSVCFRQDLSWMY</sequence>
<accession>A0AAW1WE45</accession>
<feature type="domain" description="F-box/LRR-repeat protein 15-like leucin rich repeat" evidence="1">
    <location>
        <begin position="3"/>
        <end position="76"/>
    </location>
</feature>
<dbReference type="InterPro" id="IPR032675">
    <property type="entry name" value="LRR_dom_sf"/>
</dbReference>
<dbReference type="SMART" id="SM00367">
    <property type="entry name" value="LRR_CC"/>
    <property type="match status" value="2"/>
</dbReference>
<proteinExistence type="predicted"/>
<dbReference type="Gene3D" id="3.80.10.10">
    <property type="entry name" value="Ribonuclease Inhibitor"/>
    <property type="match status" value="1"/>
</dbReference>
<dbReference type="AlphaFoldDB" id="A0AAW1WE45"/>